<gene>
    <name evidence="3" type="ORF">GHT09_001792</name>
</gene>
<dbReference type="AlphaFoldDB" id="A0A834QXW7"/>
<feature type="region of interest" description="Disordered" evidence="1">
    <location>
        <begin position="24"/>
        <end position="50"/>
    </location>
</feature>
<dbReference type="Proteomes" id="UP000662637">
    <property type="component" value="Unassembled WGS sequence"/>
</dbReference>
<protein>
    <recommendedName>
        <fullName evidence="2">Neuronal tyrosine-phosphorylated phosphoinositide-3-kinase adapter N-terminal domain-containing protein</fullName>
    </recommendedName>
</protein>
<evidence type="ECO:0000313" key="3">
    <source>
        <dbReference type="EMBL" id="KAF7486258.1"/>
    </source>
</evidence>
<comment type="caution">
    <text evidence="3">The sequence shown here is derived from an EMBL/GenBank/DDBJ whole genome shotgun (WGS) entry which is preliminary data.</text>
</comment>
<dbReference type="PANTHER" id="PTHR22633:SF1">
    <property type="entry name" value="NEURONAL TYROSINE-PHOSPHORYLATED PHOSPHOINOSITIDE-3-KINASE ADAPTER 2"/>
    <property type="match status" value="1"/>
</dbReference>
<dbReference type="GO" id="GO:0043491">
    <property type="term" value="P:phosphatidylinositol 3-kinase/protein kinase B signal transduction"/>
    <property type="evidence" value="ECO:0007669"/>
    <property type="project" value="InterPro"/>
</dbReference>
<sequence length="146" mass="15594">MGSIALLDFGDDLKWVIVAFLSNDSSPRMPEPKDRKGSIGGEVGRGHEPGYVGKHFRMGFMTMPAPQDRLPHPCSSGFTVRSQSLHSVGGTEDDSSCGSRRQPPPKPKRDPSTKLSTSSETVNSTVATKGGRPAERPEGELPGHAP</sequence>
<feature type="domain" description="Neuronal tyrosine-phosphorylated phosphoinositide-3-kinase adapter N-terminal" evidence="2">
    <location>
        <begin position="37"/>
        <end position="129"/>
    </location>
</feature>
<feature type="compositionally biased region" description="Polar residues" evidence="1">
    <location>
        <begin position="76"/>
        <end position="86"/>
    </location>
</feature>
<evidence type="ECO:0000313" key="4">
    <source>
        <dbReference type="Proteomes" id="UP000662637"/>
    </source>
</evidence>
<accession>A0A834QXW7</accession>
<dbReference type="EMBL" id="WJEC01000049">
    <property type="protein sequence ID" value="KAF7486258.1"/>
    <property type="molecule type" value="Genomic_DNA"/>
</dbReference>
<dbReference type="PANTHER" id="PTHR22633">
    <property type="entry name" value="NEURONAL TYROSINE-PHOSPHORYLATED PHOSPHOINOSITIDE-3-KINASE ADAPTER 2-RELATED"/>
    <property type="match status" value="1"/>
</dbReference>
<dbReference type="InterPro" id="IPR026722">
    <property type="entry name" value="NYAP1/NYAP2"/>
</dbReference>
<feature type="compositionally biased region" description="Basic and acidic residues" evidence="1">
    <location>
        <begin position="132"/>
        <end position="146"/>
    </location>
</feature>
<feature type="region of interest" description="Disordered" evidence="1">
    <location>
        <begin position="62"/>
        <end position="146"/>
    </location>
</feature>
<feature type="compositionally biased region" description="Polar residues" evidence="1">
    <location>
        <begin position="115"/>
        <end position="127"/>
    </location>
</feature>
<name>A0A834QXW7_MARMO</name>
<dbReference type="Pfam" id="PF15439">
    <property type="entry name" value="NYAP_N"/>
    <property type="match status" value="1"/>
</dbReference>
<organism evidence="3 4">
    <name type="scientific">Marmota monax</name>
    <name type="common">Woodchuck</name>
    <dbReference type="NCBI Taxonomy" id="9995"/>
    <lineage>
        <taxon>Eukaryota</taxon>
        <taxon>Metazoa</taxon>
        <taxon>Chordata</taxon>
        <taxon>Craniata</taxon>
        <taxon>Vertebrata</taxon>
        <taxon>Euteleostomi</taxon>
        <taxon>Mammalia</taxon>
        <taxon>Eutheria</taxon>
        <taxon>Euarchontoglires</taxon>
        <taxon>Glires</taxon>
        <taxon>Rodentia</taxon>
        <taxon>Sciuromorpha</taxon>
        <taxon>Sciuridae</taxon>
        <taxon>Xerinae</taxon>
        <taxon>Marmotini</taxon>
        <taxon>Marmota</taxon>
    </lineage>
</organism>
<proteinExistence type="predicted"/>
<dbReference type="GO" id="GO:0048812">
    <property type="term" value="P:neuron projection morphogenesis"/>
    <property type="evidence" value="ECO:0007669"/>
    <property type="project" value="InterPro"/>
</dbReference>
<evidence type="ECO:0000256" key="1">
    <source>
        <dbReference type="SAM" id="MobiDB-lite"/>
    </source>
</evidence>
<reference evidence="3" key="1">
    <citation type="submission" date="2020-08" db="EMBL/GenBank/DDBJ databases">
        <authorList>
            <person name="Shumante A."/>
            <person name="Zimin A.V."/>
            <person name="Puiu D."/>
            <person name="Salzberg S.L."/>
        </authorList>
    </citation>
    <scope>NUCLEOTIDE SEQUENCE</scope>
    <source>
        <strain evidence="3">WC2-LM</strain>
        <tissue evidence="3">Liver</tissue>
    </source>
</reference>
<dbReference type="InterPro" id="IPR039482">
    <property type="entry name" value="NYAP_N"/>
</dbReference>
<evidence type="ECO:0000259" key="2">
    <source>
        <dbReference type="Pfam" id="PF15439"/>
    </source>
</evidence>